<feature type="compositionally biased region" description="Polar residues" evidence="1">
    <location>
        <begin position="540"/>
        <end position="550"/>
    </location>
</feature>
<feature type="compositionally biased region" description="Basic and acidic residues" evidence="1">
    <location>
        <begin position="53"/>
        <end position="67"/>
    </location>
</feature>
<dbReference type="SUPFAM" id="SSF53474">
    <property type="entry name" value="alpha/beta-Hydrolases"/>
    <property type="match status" value="1"/>
</dbReference>
<dbReference type="InterPro" id="IPR000073">
    <property type="entry name" value="AB_hydrolase_1"/>
</dbReference>
<feature type="compositionally biased region" description="Low complexity" evidence="1">
    <location>
        <begin position="366"/>
        <end position="376"/>
    </location>
</feature>
<feature type="compositionally biased region" description="Polar residues" evidence="1">
    <location>
        <begin position="356"/>
        <end position="365"/>
    </location>
</feature>
<dbReference type="InterPro" id="IPR029058">
    <property type="entry name" value="AB_hydrolase_fold"/>
</dbReference>
<feature type="compositionally biased region" description="Polar residues" evidence="1">
    <location>
        <begin position="751"/>
        <end position="761"/>
    </location>
</feature>
<feature type="compositionally biased region" description="Low complexity" evidence="1">
    <location>
        <begin position="207"/>
        <end position="236"/>
    </location>
</feature>
<dbReference type="Proteomes" id="UP001174934">
    <property type="component" value="Unassembled WGS sequence"/>
</dbReference>
<feature type="compositionally biased region" description="Low complexity" evidence="1">
    <location>
        <begin position="821"/>
        <end position="841"/>
    </location>
</feature>
<feature type="compositionally biased region" description="Low complexity" evidence="1">
    <location>
        <begin position="122"/>
        <end position="135"/>
    </location>
</feature>
<feature type="compositionally biased region" description="Polar residues" evidence="1">
    <location>
        <begin position="303"/>
        <end position="314"/>
    </location>
</feature>
<feature type="compositionally biased region" description="Basic and acidic residues" evidence="1">
    <location>
        <begin position="771"/>
        <end position="782"/>
    </location>
</feature>
<keyword evidence="4" id="KW-1185">Reference proteome</keyword>
<feature type="region of interest" description="Disordered" evidence="1">
    <location>
        <begin position="116"/>
        <end position="138"/>
    </location>
</feature>
<feature type="compositionally biased region" description="Basic and acidic residues" evidence="1">
    <location>
        <begin position="478"/>
        <end position="489"/>
    </location>
</feature>
<proteinExistence type="predicted"/>
<feature type="compositionally biased region" description="Basic and acidic residues" evidence="1">
    <location>
        <begin position="418"/>
        <end position="435"/>
    </location>
</feature>
<protein>
    <recommendedName>
        <fullName evidence="2">AB hydrolase-1 domain-containing protein</fullName>
    </recommendedName>
</protein>
<dbReference type="PANTHER" id="PTHR43433:SF10">
    <property type="entry name" value="AB HYDROLASE-1 DOMAIN-CONTAINING PROTEIN"/>
    <property type="match status" value="1"/>
</dbReference>
<dbReference type="Gene3D" id="3.40.50.1820">
    <property type="entry name" value="alpha/beta hydrolase"/>
    <property type="match status" value="1"/>
</dbReference>
<feature type="compositionally biased region" description="Polar residues" evidence="1">
    <location>
        <begin position="436"/>
        <end position="455"/>
    </location>
</feature>
<gene>
    <name evidence="3" type="ORF">B0T17DRAFT_482219</name>
</gene>
<name>A0AA39XPH0_9PEZI</name>
<feature type="domain" description="AB hydrolase-1" evidence="2">
    <location>
        <begin position="625"/>
        <end position="712"/>
    </location>
</feature>
<organism evidence="3 4">
    <name type="scientific">Bombardia bombarda</name>
    <dbReference type="NCBI Taxonomy" id="252184"/>
    <lineage>
        <taxon>Eukaryota</taxon>
        <taxon>Fungi</taxon>
        <taxon>Dikarya</taxon>
        <taxon>Ascomycota</taxon>
        <taxon>Pezizomycotina</taxon>
        <taxon>Sordariomycetes</taxon>
        <taxon>Sordariomycetidae</taxon>
        <taxon>Sordariales</taxon>
        <taxon>Lasiosphaeriaceae</taxon>
        <taxon>Bombardia</taxon>
    </lineage>
</organism>
<feature type="region of interest" description="Disordered" evidence="1">
    <location>
        <begin position="1"/>
        <end position="67"/>
    </location>
</feature>
<comment type="caution">
    <text evidence="3">The sequence shown here is derived from an EMBL/GenBank/DDBJ whole genome shotgun (WGS) entry which is preliminary data.</text>
</comment>
<feature type="region of interest" description="Disordered" evidence="1">
    <location>
        <begin position="160"/>
        <end position="560"/>
    </location>
</feature>
<feature type="compositionally biased region" description="Basic and acidic residues" evidence="1">
    <location>
        <begin position="790"/>
        <end position="803"/>
    </location>
</feature>
<feature type="region of interest" description="Disordered" evidence="1">
    <location>
        <begin position="751"/>
        <end position="865"/>
    </location>
</feature>
<dbReference type="Pfam" id="PF00561">
    <property type="entry name" value="Abhydrolase_1"/>
    <property type="match status" value="1"/>
</dbReference>
<dbReference type="InterPro" id="IPR050471">
    <property type="entry name" value="AB_hydrolase"/>
</dbReference>
<dbReference type="EMBL" id="JAULSR010000001">
    <property type="protein sequence ID" value="KAK0636750.1"/>
    <property type="molecule type" value="Genomic_DNA"/>
</dbReference>
<feature type="compositionally biased region" description="Basic and acidic residues" evidence="1">
    <location>
        <begin position="379"/>
        <end position="395"/>
    </location>
</feature>
<accession>A0AA39XPH0</accession>
<sequence length="1012" mass="110108">MDSSYTTSDVPPIPRKSRERERSRIFTQTQDRDQPIAPSRRRIPPQPISTSDANKDRDQDSVFSDWSDRDRQRYVDRYLGDFDNDKVAPVASPEVISSLITSLSAISRPLSNHFDSPFYLKSAPDTRSTPSSPTGGSFGVDYGAFSLPILGELREEAEDLAASGPVIRTSKPPSGFSSLTAPKSPTTSPAKPPSSPVHRDAPGGLRGLLSRASSSALSRPSSKGSLTSGTGSIGKLSVERGSESISPGAEAGTLKSQKSHDSWGRKTSRNTRGLMYMSSKERLREKEADKKRASIGAVGGNSNGLASPTGSFTSRLDPLSAESVIKEEPSLPRPERTSFNLDIPISAAPSPRTIPTRDSSLRKTGSNAKRSSARASRTSKRDSDSGANDTIHEFEELNSEARYSRHNPANERQGATRQRQELDTSRLSPEVRRDSSTTYSKPRSEVYSTSPSTPAASMFPELEPLDDGAPSPAIAQGRRRDRESSADGRNRRRSGHLTPEPLVGYASDTGGSVGLKLKRSSTKLKRLSSTASPKPDKASSNHGAKTQSDQPHIAYERPGSADSIDDAVESYLCSPRLSQKIRHPQTGRVISFSEVGDPSGSAVFCCVGMGLTRYIIAFYDELALTLKLRLITPDRPGVGDSEPYAEGTATPLGWPDDVYAICQSLKITKFSILAHSAGAIYALATALRMPQHIRGRIHLLAPWIPPSQMSVFGASAQAPLPPTNAIPTSQRILRALPTPFLKAANSSFMTATSSSITSSLPKQKRAKRDKKSKESKEAKEAAKNTSRGGLENKENHLIGERGPKNPTEAQPADEEMDRIRPTGTAPTTMGPTGSSSPQKNSNAHRHNRSNSSQQNTSRQSERDEHVLSAAAAALANSQLADKERQRSYDDRLTHAIWHLATTGANPAVDLLVCLERRHTIGFRYVDITRPVVIHHGSRDTRVPVDNVRWLGKMMRRCEVRVLEGEGHGLMASAQVMGGVLMEVSREWDDWTRVTGQNKREERQRRGTIGQAR</sequence>
<feature type="compositionally biased region" description="Basic and acidic residues" evidence="1">
    <location>
        <begin position="324"/>
        <end position="336"/>
    </location>
</feature>
<feature type="compositionally biased region" description="Low complexity" evidence="1">
    <location>
        <begin position="177"/>
        <end position="189"/>
    </location>
</feature>
<reference evidence="3" key="1">
    <citation type="submission" date="2023-06" db="EMBL/GenBank/DDBJ databases">
        <title>Genome-scale phylogeny and comparative genomics of the fungal order Sordariales.</title>
        <authorList>
            <consortium name="Lawrence Berkeley National Laboratory"/>
            <person name="Hensen N."/>
            <person name="Bonometti L."/>
            <person name="Westerberg I."/>
            <person name="Brannstrom I.O."/>
            <person name="Guillou S."/>
            <person name="Cros-Aarteil S."/>
            <person name="Calhoun S."/>
            <person name="Haridas S."/>
            <person name="Kuo A."/>
            <person name="Mondo S."/>
            <person name="Pangilinan J."/>
            <person name="Riley R."/>
            <person name="LaButti K."/>
            <person name="Andreopoulos B."/>
            <person name="Lipzen A."/>
            <person name="Chen C."/>
            <person name="Yanf M."/>
            <person name="Daum C."/>
            <person name="Ng V."/>
            <person name="Clum A."/>
            <person name="Steindorff A."/>
            <person name="Ohm R."/>
            <person name="Martin F."/>
            <person name="Silar P."/>
            <person name="Natvig D."/>
            <person name="Lalanne C."/>
            <person name="Gautier V."/>
            <person name="Ament-velasquez S.L."/>
            <person name="Kruys A."/>
            <person name="Hutchinson M.I."/>
            <person name="Powell A.J."/>
            <person name="Barry K."/>
            <person name="Miller A.N."/>
            <person name="Grigoriev I.V."/>
            <person name="Debuchy R."/>
            <person name="Gladieux P."/>
            <person name="Thoren M.H."/>
            <person name="Johannesson H."/>
        </authorList>
    </citation>
    <scope>NUCLEOTIDE SEQUENCE</scope>
    <source>
        <strain evidence="3">SMH3391-2</strain>
    </source>
</reference>
<feature type="compositionally biased region" description="Low complexity" evidence="1">
    <location>
        <begin position="849"/>
        <end position="858"/>
    </location>
</feature>
<dbReference type="AlphaFoldDB" id="A0AA39XPH0"/>
<evidence type="ECO:0000313" key="4">
    <source>
        <dbReference type="Proteomes" id="UP001174934"/>
    </source>
</evidence>
<evidence type="ECO:0000256" key="1">
    <source>
        <dbReference type="SAM" id="MobiDB-lite"/>
    </source>
</evidence>
<dbReference type="PANTHER" id="PTHR43433">
    <property type="entry name" value="HYDROLASE, ALPHA/BETA FOLD FAMILY PROTEIN"/>
    <property type="match status" value="1"/>
</dbReference>
<feature type="compositionally biased region" description="Basic residues" evidence="1">
    <location>
        <begin position="516"/>
        <end position="526"/>
    </location>
</feature>
<feature type="compositionally biased region" description="Basic and acidic residues" evidence="1">
    <location>
        <begin position="279"/>
        <end position="292"/>
    </location>
</feature>
<feature type="compositionally biased region" description="Basic and acidic residues" evidence="1">
    <location>
        <begin position="16"/>
        <end position="34"/>
    </location>
</feature>
<evidence type="ECO:0000259" key="2">
    <source>
        <dbReference type="Pfam" id="PF00561"/>
    </source>
</evidence>
<evidence type="ECO:0000313" key="3">
    <source>
        <dbReference type="EMBL" id="KAK0636750.1"/>
    </source>
</evidence>